<dbReference type="EMBL" id="RXOL01000001">
    <property type="protein sequence ID" value="RVQ69253.1"/>
    <property type="molecule type" value="Genomic_DNA"/>
</dbReference>
<dbReference type="InterPro" id="IPR004752">
    <property type="entry name" value="AmpG_permease/AT-1"/>
</dbReference>
<feature type="transmembrane region" description="Helical" evidence="7">
    <location>
        <begin position="115"/>
        <end position="140"/>
    </location>
</feature>
<dbReference type="InterPro" id="IPR036259">
    <property type="entry name" value="MFS_trans_sf"/>
</dbReference>
<keyword evidence="6 7" id="KW-0472">Membrane</keyword>
<keyword evidence="4 7" id="KW-0812">Transmembrane</keyword>
<feature type="transmembrane region" description="Helical" evidence="7">
    <location>
        <begin position="375"/>
        <end position="393"/>
    </location>
</feature>
<organism evidence="8 9">
    <name type="scientific">Croceicoccus ponticola</name>
    <dbReference type="NCBI Taxonomy" id="2217664"/>
    <lineage>
        <taxon>Bacteria</taxon>
        <taxon>Pseudomonadati</taxon>
        <taxon>Pseudomonadota</taxon>
        <taxon>Alphaproteobacteria</taxon>
        <taxon>Sphingomonadales</taxon>
        <taxon>Erythrobacteraceae</taxon>
        <taxon>Croceicoccus</taxon>
    </lineage>
</organism>
<evidence type="ECO:0000256" key="2">
    <source>
        <dbReference type="ARBA" id="ARBA00008335"/>
    </source>
</evidence>
<accession>A0A437H139</accession>
<feature type="transmembrane region" description="Helical" evidence="7">
    <location>
        <begin position="21"/>
        <end position="44"/>
    </location>
</feature>
<evidence type="ECO:0000256" key="1">
    <source>
        <dbReference type="ARBA" id="ARBA00004141"/>
    </source>
</evidence>
<dbReference type="GO" id="GO:0016020">
    <property type="term" value="C:membrane"/>
    <property type="evidence" value="ECO:0007669"/>
    <property type="project" value="UniProtKB-SubCell"/>
</dbReference>
<dbReference type="OrthoDB" id="9787815at2"/>
<name>A0A437H139_9SPHN</name>
<evidence type="ECO:0000256" key="5">
    <source>
        <dbReference type="ARBA" id="ARBA00022989"/>
    </source>
</evidence>
<evidence type="ECO:0000256" key="7">
    <source>
        <dbReference type="SAM" id="Phobius"/>
    </source>
</evidence>
<dbReference type="SUPFAM" id="SSF103473">
    <property type="entry name" value="MFS general substrate transporter"/>
    <property type="match status" value="1"/>
</dbReference>
<feature type="transmembrane region" description="Helical" evidence="7">
    <location>
        <begin position="89"/>
        <end position="109"/>
    </location>
</feature>
<keyword evidence="5 7" id="KW-1133">Transmembrane helix</keyword>
<dbReference type="Pfam" id="PF07690">
    <property type="entry name" value="MFS_1"/>
    <property type="match status" value="1"/>
</dbReference>
<feature type="transmembrane region" description="Helical" evidence="7">
    <location>
        <begin position="343"/>
        <end position="363"/>
    </location>
</feature>
<gene>
    <name evidence="8" type="ORF">EKN06_03400</name>
</gene>
<protein>
    <submittedName>
        <fullName evidence="8">MFS transporter</fullName>
    </submittedName>
</protein>
<feature type="transmembrane region" description="Helical" evidence="7">
    <location>
        <begin position="181"/>
        <end position="200"/>
    </location>
</feature>
<comment type="caution">
    <text evidence="8">The sequence shown here is derived from an EMBL/GenBank/DDBJ whole genome shotgun (WGS) entry which is preliminary data.</text>
</comment>
<sequence>MATTAGTHRAILVESTILRQLTVFLFYFCQGIPLGLFYLAIPAYMAGSGATPGEIATVVGMTSLPWTLKLINGFIMDRYTYLPMGRRRIWIIGAQSIMIVGMLTGALLAPEGRDVLLLSTLAFVISAATTFQDVAIDGLVVDIMTDEEQARAGGIMFGAQALGMAGSTAANGWLIQVYGVSSAYLVSAIVLGIVIAYVVVVRERPGEKRLPWNVGQSSPRNLDIQVEAWWPLLKHSFKAILGLSSLMMIPFFLIRAMPGGANEVYYPIMTTTITGWSTSDYTNVNSASQLASAIFGLALGGWIIGKIGTKRSVGFLLPLFALLMVVIGVSSEEWARSSFMTTVIWINDFLGILLAIALIPIAMQLCSPAVAATQFTIYMALANFGRPIGAWIAAKTTGGDTPENMFFVIAALFALGAAAIWFVRLPELSKADEEAVEHEVAYGAGAAPVEN</sequence>
<comment type="subcellular location">
    <subcellularLocation>
        <location evidence="1">Membrane</location>
        <topology evidence="1">Multi-pass membrane protein</topology>
    </subcellularLocation>
</comment>
<dbReference type="AlphaFoldDB" id="A0A437H139"/>
<evidence type="ECO:0000313" key="8">
    <source>
        <dbReference type="EMBL" id="RVQ69253.1"/>
    </source>
</evidence>
<dbReference type="PANTHER" id="PTHR12778">
    <property type="entry name" value="SOLUTE CARRIER FAMILY 33 ACETYL-COA TRANSPORTER -RELATED"/>
    <property type="match status" value="1"/>
</dbReference>
<feature type="transmembrane region" description="Helical" evidence="7">
    <location>
        <begin position="286"/>
        <end position="305"/>
    </location>
</feature>
<evidence type="ECO:0000256" key="6">
    <source>
        <dbReference type="ARBA" id="ARBA00023136"/>
    </source>
</evidence>
<comment type="similarity">
    <text evidence="2">Belongs to the major facilitator superfamily.</text>
</comment>
<reference evidence="8 9" key="1">
    <citation type="submission" date="2018-12" db="EMBL/GenBank/DDBJ databases">
        <title>Croceicoccus ponticola sp. nov., a lipolytic bacterium isolated from seawater.</title>
        <authorList>
            <person name="Yoon J.-H."/>
        </authorList>
    </citation>
    <scope>NUCLEOTIDE SEQUENCE [LARGE SCALE GENOMIC DNA]</scope>
    <source>
        <strain evidence="8 9">GM-16</strain>
    </source>
</reference>
<dbReference type="Gene3D" id="1.20.1250.20">
    <property type="entry name" value="MFS general substrate transporter like domains"/>
    <property type="match status" value="2"/>
</dbReference>
<feature type="transmembrane region" description="Helical" evidence="7">
    <location>
        <begin position="50"/>
        <end position="68"/>
    </location>
</feature>
<feature type="transmembrane region" description="Helical" evidence="7">
    <location>
        <begin position="239"/>
        <end position="257"/>
    </location>
</feature>
<evidence type="ECO:0000256" key="4">
    <source>
        <dbReference type="ARBA" id="ARBA00022692"/>
    </source>
</evidence>
<feature type="transmembrane region" description="Helical" evidence="7">
    <location>
        <begin position="312"/>
        <end position="331"/>
    </location>
</feature>
<dbReference type="PANTHER" id="PTHR12778:SF10">
    <property type="entry name" value="MAJOR FACILITATOR SUPERFAMILY DOMAIN-CONTAINING PROTEIN 3"/>
    <property type="match status" value="1"/>
</dbReference>
<keyword evidence="9" id="KW-1185">Reference proteome</keyword>
<keyword evidence="3" id="KW-0813">Transport</keyword>
<dbReference type="GO" id="GO:0022857">
    <property type="term" value="F:transmembrane transporter activity"/>
    <property type="evidence" value="ECO:0007669"/>
    <property type="project" value="InterPro"/>
</dbReference>
<dbReference type="Proteomes" id="UP000283003">
    <property type="component" value="Unassembled WGS sequence"/>
</dbReference>
<evidence type="ECO:0000256" key="3">
    <source>
        <dbReference type="ARBA" id="ARBA00022448"/>
    </source>
</evidence>
<dbReference type="InterPro" id="IPR011701">
    <property type="entry name" value="MFS"/>
</dbReference>
<feature type="transmembrane region" description="Helical" evidence="7">
    <location>
        <begin position="405"/>
        <end position="423"/>
    </location>
</feature>
<proteinExistence type="inferred from homology"/>
<dbReference type="RefSeq" id="WP_127611444.1">
    <property type="nucleotide sequence ID" value="NZ_RXOL01000001.1"/>
</dbReference>
<evidence type="ECO:0000313" key="9">
    <source>
        <dbReference type="Proteomes" id="UP000283003"/>
    </source>
</evidence>
<feature type="transmembrane region" description="Helical" evidence="7">
    <location>
        <begin position="152"/>
        <end position="175"/>
    </location>
</feature>